<comment type="caution">
    <text evidence="1">The sequence shown here is derived from an EMBL/GenBank/DDBJ whole genome shotgun (WGS) entry which is preliminary data.</text>
</comment>
<dbReference type="AlphaFoldDB" id="A0A9P6L426"/>
<dbReference type="InterPro" id="IPR011333">
    <property type="entry name" value="SKP1/BTB/POZ_sf"/>
</dbReference>
<gene>
    <name evidence="1" type="ORF">BJ322DRAFT_1080694</name>
</gene>
<evidence type="ECO:0000313" key="2">
    <source>
        <dbReference type="Proteomes" id="UP000736335"/>
    </source>
</evidence>
<dbReference type="Gene3D" id="3.30.710.10">
    <property type="entry name" value="Potassium Channel Kv1.1, Chain A"/>
    <property type="match status" value="1"/>
</dbReference>
<reference evidence="1" key="1">
    <citation type="journal article" date="2020" name="Nat. Commun.">
        <title>Large-scale genome sequencing of mycorrhizal fungi provides insights into the early evolution of symbiotic traits.</title>
        <authorList>
            <person name="Miyauchi S."/>
            <person name="Kiss E."/>
            <person name="Kuo A."/>
            <person name="Drula E."/>
            <person name="Kohler A."/>
            <person name="Sanchez-Garcia M."/>
            <person name="Morin E."/>
            <person name="Andreopoulos B."/>
            <person name="Barry K.W."/>
            <person name="Bonito G."/>
            <person name="Buee M."/>
            <person name="Carver A."/>
            <person name="Chen C."/>
            <person name="Cichocki N."/>
            <person name="Clum A."/>
            <person name="Culley D."/>
            <person name="Crous P.W."/>
            <person name="Fauchery L."/>
            <person name="Girlanda M."/>
            <person name="Hayes R.D."/>
            <person name="Keri Z."/>
            <person name="LaButti K."/>
            <person name="Lipzen A."/>
            <person name="Lombard V."/>
            <person name="Magnuson J."/>
            <person name="Maillard F."/>
            <person name="Murat C."/>
            <person name="Nolan M."/>
            <person name="Ohm R.A."/>
            <person name="Pangilinan J."/>
            <person name="Pereira M.F."/>
            <person name="Perotto S."/>
            <person name="Peter M."/>
            <person name="Pfister S."/>
            <person name="Riley R."/>
            <person name="Sitrit Y."/>
            <person name="Stielow J.B."/>
            <person name="Szollosi G."/>
            <person name="Zifcakova L."/>
            <person name="Stursova M."/>
            <person name="Spatafora J.W."/>
            <person name="Tedersoo L."/>
            <person name="Vaario L.M."/>
            <person name="Yamada A."/>
            <person name="Yan M."/>
            <person name="Wang P."/>
            <person name="Xu J."/>
            <person name="Bruns T."/>
            <person name="Baldrian P."/>
            <person name="Vilgalys R."/>
            <person name="Dunand C."/>
            <person name="Henrissat B."/>
            <person name="Grigoriev I.V."/>
            <person name="Hibbett D."/>
            <person name="Nagy L.G."/>
            <person name="Martin F.M."/>
        </authorList>
    </citation>
    <scope>NUCLEOTIDE SEQUENCE</scope>
    <source>
        <strain evidence="1">UH-Tt-Lm1</strain>
    </source>
</reference>
<protein>
    <recommendedName>
        <fullName evidence="3">BTB domain-containing protein</fullName>
    </recommendedName>
</protein>
<evidence type="ECO:0000313" key="1">
    <source>
        <dbReference type="EMBL" id="KAF9781376.1"/>
    </source>
</evidence>
<sequence>MANERLQAHDRYYMDGRMIILSCGGRLFKLPHWQLEKFSPVLLRLTESDTDGMRGTSDDTAIPIDDFISRGEFVMFLDFFYRGIFRKKIPADEWCKLLVISSKLDCKELRAKVIDDVTARKIKLEVSSVDRVELGNKHAVPQWLPQAYAELFVRRNHLTVEEGEKLGLEITVQVLKGRDRCKRNSWTSARDVSVIELVKEIFPPPT</sequence>
<dbReference type="SUPFAM" id="SSF54695">
    <property type="entry name" value="POZ domain"/>
    <property type="match status" value="1"/>
</dbReference>
<organism evidence="1 2">
    <name type="scientific">Thelephora terrestris</name>
    <dbReference type="NCBI Taxonomy" id="56493"/>
    <lineage>
        <taxon>Eukaryota</taxon>
        <taxon>Fungi</taxon>
        <taxon>Dikarya</taxon>
        <taxon>Basidiomycota</taxon>
        <taxon>Agaricomycotina</taxon>
        <taxon>Agaricomycetes</taxon>
        <taxon>Thelephorales</taxon>
        <taxon>Thelephoraceae</taxon>
        <taxon>Thelephora</taxon>
    </lineage>
</organism>
<accession>A0A9P6L426</accession>
<dbReference type="OrthoDB" id="2367075at2759"/>
<dbReference type="Proteomes" id="UP000736335">
    <property type="component" value="Unassembled WGS sequence"/>
</dbReference>
<name>A0A9P6L426_9AGAM</name>
<dbReference type="EMBL" id="WIUZ02000014">
    <property type="protein sequence ID" value="KAF9781376.1"/>
    <property type="molecule type" value="Genomic_DNA"/>
</dbReference>
<proteinExistence type="predicted"/>
<keyword evidence="2" id="KW-1185">Reference proteome</keyword>
<reference evidence="1" key="2">
    <citation type="submission" date="2020-11" db="EMBL/GenBank/DDBJ databases">
        <authorList>
            <consortium name="DOE Joint Genome Institute"/>
            <person name="Kuo A."/>
            <person name="Miyauchi S."/>
            <person name="Kiss E."/>
            <person name="Drula E."/>
            <person name="Kohler A."/>
            <person name="Sanchez-Garcia M."/>
            <person name="Andreopoulos B."/>
            <person name="Barry K.W."/>
            <person name="Bonito G."/>
            <person name="Buee M."/>
            <person name="Carver A."/>
            <person name="Chen C."/>
            <person name="Cichocki N."/>
            <person name="Clum A."/>
            <person name="Culley D."/>
            <person name="Crous P.W."/>
            <person name="Fauchery L."/>
            <person name="Girlanda M."/>
            <person name="Hayes R."/>
            <person name="Keri Z."/>
            <person name="Labutti K."/>
            <person name="Lipzen A."/>
            <person name="Lombard V."/>
            <person name="Magnuson J."/>
            <person name="Maillard F."/>
            <person name="Morin E."/>
            <person name="Murat C."/>
            <person name="Nolan M."/>
            <person name="Ohm R."/>
            <person name="Pangilinan J."/>
            <person name="Pereira M."/>
            <person name="Perotto S."/>
            <person name="Peter M."/>
            <person name="Riley R."/>
            <person name="Sitrit Y."/>
            <person name="Stielow B."/>
            <person name="Szollosi G."/>
            <person name="Zifcakova L."/>
            <person name="Stursova M."/>
            <person name="Spatafora J.W."/>
            <person name="Tedersoo L."/>
            <person name="Vaario L.-M."/>
            <person name="Yamada A."/>
            <person name="Yan M."/>
            <person name="Wang P."/>
            <person name="Xu J."/>
            <person name="Bruns T."/>
            <person name="Baldrian P."/>
            <person name="Vilgalys R."/>
            <person name="Henrissat B."/>
            <person name="Grigoriev I.V."/>
            <person name="Hibbett D."/>
            <person name="Nagy L.G."/>
            <person name="Martin F.M."/>
        </authorList>
    </citation>
    <scope>NUCLEOTIDE SEQUENCE</scope>
    <source>
        <strain evidence="1">UH-Tt-Lm1</strain>
    </source>
</reference>
<evidence type="ECO:0008006" key="3">
    <source>
        <dbReference type="Google" id="ProtNLM"/>
    </source>
</evidence>